<organism evidence="1 2">
    <name type="scientific">Nonomuraea maheshkhaliensis</name>
    <dbReference type="NCBI Taxonomy" id="419590"/>
    <lineage>
        <taxon>Bacteria</taxon>
        <taxon>Bacillati</taxon>
        <taxon>Actinomycetota</taxon>
        <taxon>Actinomycetes</taxon>
        <taxon>Streptosporangiales</taxon>
        <taxon>Streptosporangiaceae</taxon>
        <taxon>Nonomuraea</taxon>
    </lineage>
</organism>
<evidence type="ECO:0000313" key="1">
    <source>
        <dbReference type="EMBL" id="GAA1623931.1"/>
    </source>
</evidence>
<protein>
    <submittedName>
        <fullName evidence="1">Uncharacterized protein</fullName>
    </submittedName>
</protein>
<reference evidence="1 2" key="1">
    <citation type="journal article" date="2019" name="Int. J. Syst. Evol. Microbiol.">
        <title>The Global Catalogue of Microorganisms (GCM) 10K type strain sequencing project: providing services to taxonomists for standard genome sequencing and annotation.</title>
        <authorList>
            <consortium name="The Broad Institute Genomics Platform"/>
            <consortium name="The Broad Institute Genome Sequencing Center for Infectious Disease"/>
            <person name="Wu L."/>
            <person name="Ma J."/>
        </authorList>
    </citation>
    <scope>NUCLEOTIDE SEQUENCE [LARGE SCALE GENOMIC DNA]</scope>
    <source>
        <strain evidence="1 2">JCM 13929</strain>
    </source>
</reference>
<proteinExistence type="predicted"/>
<comment type="caution">
    <text evidence="1">The sequence shown here is derived from an EMBL/GenBank/DDBJ whole genome shotgun (WGS) entry which is preliminary data.</text>
</comment>
<sequence length="208" mass="23547">MGSLSTPTHQLSLTQLHGWRFLCCGCTVCYQGSPHRFSLYFSVKERCLQAEELADARMEQTLADLNPFRAPRSHTDRRASFAARRDLYVRTMLHYGPDPVIDPEGFQQWKTAAEQQIPPYGYTPGGRAIGSKDDPDFDRAACACGFAWAAAHSPGDGTGCPEHLQPRHIRHPNLDTPADLEFRARYERWVTEVAERRAQRARSAFRLV</sequence>
<accession>A0ABN2EZI9</accession>
<dbReference type="Proteomes" id="UP001500064">
    <property type="component" value="Unassembled WGS sequence"/>
</dbReference>
<evidence type="ECO:0000313" key="2">
    <source>
        <dbReference type="Proteomes" id="UP001500064"/>
    </source>
</evidence>
<name>A0ABN2EZI9_9ACTN</name>
<keyword evidence="2" id="KW-1185">Reference proteome</keyword>
<dbReference type="EMBL" id="BAAAMU010000011">
    <property type="protein sequence ID" value="GAA1623931.1"/>
    <property type="molecule type" value="Genomic_DNA"/>
</dbReference>
<gene>
    <name evidence="1" type="ORF">GCM10009733_020710</name>
</gene>